<dbReference type="AlphaFoldDB" id="A0A0F9XWB5"/>
<accession>A0A0F9XWB5</accession>
<reference evidence="1" key="1">
    <citation type="journal article" date="2015" name="Nature">
        <title>Complex archaea that bridge the gap between prokaryotes and eukaryotes.</title>
        <authorList>
            <person name="Spang A."/>
            <person name="Saw J.H."/>
            <person name="Jorgensen S.L."/>
            <person name="Zaremba-Niedzwiedzka K."/>
            <person name="Martijn J."/>
            <person name="Lind A.E."/>
            <person name="van Eijk R."/>
            <person name="Schleper C."/>
            <person name="Guy L."/>
            <person name="Ettema T.J."/>
        </authorList>
    </citation>
    <scope>NUCLEOTIDE SEQUENCE</scope>
</reference>
<proteinExistence type="predicted"/>
<sequence length="94" mass="11669">MVDCPSRFRWVWELSYILHGFHRPLLWVPPENFVQRTQLQARRRIRKKRIHQQARTAWRWGRRHQKPLFERIKDEIENEIGKLVWQALGVMARE</sequence>
<gene>
    <name evidence="1" type="ORF">LCGC14_0163220</name>
</gene>
<name>A0A0F9XWB5_9ZZZZ</name>
<organism evidence="1">
    <name type="scientific">marine sediment metagenome</name>
    <dbReference type="NCBI Taxonomy" id="412755"/>
    <lineage>
        <taxon>unclassified sequences</taxon>
        <taxon>metagenomes</taxon>
        <taxon>ecological metagenomes</taxon>
    </lineage>
</organism>
<protein>
    <submittedName>
        <fullName evidence="1">Uncharacterized protein</fullName>
    </submittedName>
</protein>
<evidence type="ECO:0000313" key="1">
    <source>
        <dbReference type="EMBL" id="KKN96678.1"/>
    </source>
</evidence>
<dbReference type="EMBL" id="LAZR01000062">
    <property type="protein sequence ID" value="KKN96678.1"/>
    <property type="molecule type" value="Genomic_DNA"/>
</dbReference>
<comment type="caution">
    <text evidence="1">The sequence shown here is derived from an EMBL/GenBank/DDBJ whole genome shotgun (WGS) entry which is preliminary data.</text>
</comment>